<dbReference type="EMBL" id="JBBWRZ010000015">
    <property type="protein sequence ID" value="KAK8222799.1"/>
    <property type="molecule type" value="Genomic_DNA"/>
</dbReference>
<accession>A0ABR1YA14</accession>
<comment type="caution">
    <text evidence="2">The sequence shown here is derived from an EMBL/GenBank/DDBJ whole genome shotgun (WGS) entry which is preliminary data.</text>
</comment>
<organism evidence="2 3">
    <name type="scientific">Phyllosticta capitalensis</name>
    <dbReference type="NCBI Taxonomy" id="121624"/>
    <lineage>
        <taxon>Eukaryota</taxon>
        <taxon>Fungi</taxon>
        <taxon>Dikarya</taxon>
        <taxon>Ascomycota</taxon>
        <taxon>Pezizomycotina</taxon>
        <taxon>Dothideomycetes</taxon>
        <taxon>Dothideomycetes incertae sedis</taxon>
        <taxon>Botryosphaeriales</taxon>
        <taxon>Phyllostictaceae</taxon>
        <taxon>Phyllosticta</taxon>
    </lineage>
</organism>
<evidence type="ECO:0000313" key="2">
    <source>
        <dbReference type="EMBL" id="KAK8222799.1"/>
    </source>
</evidence>
<feature type="compositionally biased region" description="Low complexity" evidence="1">
    <location>
        <begin position="173"/>
        <end position="182"/>
    </location>
</feature>
<evidence type="ECO:0000256" key="1">
    <source>
        <dbReference type="SAM" id="MobiDB-lite"/>
    </source>
</evidence>
<feature type="region of interest" description="Disordered" evidence="1">
    <location>
        <begin position="156"/>
        <end position="236"/>
    </location>
</feature>
<evidence type="ECO:0000313" key="3">
    <source>
        <dbReference type="Proteomes" id="UP001492380"/>
    </source>
</evidence>
<name>A0ABR1YA14_9PEZI</name>
<keyword evidence="3" id="KW-1185">Reference proteome</keyword>
<sequence>MRCTCAVDGCLYGWWYISMTGGSVEPRPGGPKQNFEDAVPWMQVGANRPCMAHTVQSDARLIDSGARTDQHFLLVRRLFGLHSRGKLKGLHQLHIPASLPRSWNTVDIQFGGCAWDACFDTWSLSIWKCLRTMNASHTCGLDHCFQRTLSFKTPTYHLDKTRPRLPPLDSRPDSPSRSARSSFKPLAPASPRPTTPVRSPHHRAPTKKISQNETKRRNKTQNVQQPGFAAGHPRNY</sequence>
<protein>
    <submittedName>
        <fullName evidence="2">Uncharacterized protein</fullName>
    </submittedName>
</protein>
<reference evidence="2 3" key="1">
    <citation type="submission" date="2024-04" db="EMBL/GenBank/DDBJ databases">
        <title>Phyllosticta paracitricarpa is synonymous to the EU quarantine fungus P. citricarpa based on phylogenomic analyses.</title>
        <authorList>
            <consortium name="Lawrence Berkeley National Laboratory"/>
            <person name="Van Ingen-Buijs V.A."/>
            <person name="Van Westerhoven A.C."/>
            <person name="Haridas S."/>
            <person name="Skiadas P."/>
            <person name="Martin F."/>
            <person name="Groenewald J.Z."/>
            <person name="Crous P.W."/>
            <person name="Seidl M.F."/>
        </authorList>
    </citation>
    <scope>NUCLEOTIDE SEQUENCE [LARGE SCALE GENOMIC DNA]</scope>
    <source>
        <strain evidence="2 3">CBS 123374</strain>
    </source>
</reference>
<dbReference type="Proteomes" id="UP001492380">
    <property type="component" value="Unassembled WGS sequence"/>
</dbReference>
<gene>
    <name evidence="2" type="ORF">HDK90DRAFT_120602</name>
</gene>
<proteinExistence type="predicted"/>